<feature type="active site" description="Charge relay system" evidence="1">
    <location>
        <position position="616"/>
    </location>
</feature>
<evidence type="ECO:0000259" key="3">
    <source>
        <dbReference type="Pfam" id="PF05448"/>
    </source>
</evidence>
<organism evidence="4 5">
    <name type="scientific">Oligosphaera ethanolica</name>
    <dbReference type="NCBI Taxonomy" id="760260"/>
    <lineage>
        <taxon>Bacteria</taxon>
        <taxon>Pseudomonadati</taxon>
        <taxon>Lentisphaerota</taxon>
        <taxon>Oligosphaeria</taxon>
        <taxon>Oligosphaerales</taxon>
        <taxon>Oligosphaeraceae</taxon>
        <taxon>Oligosphaera</taxon>
    </lineage>
</organism>
<sequence>MNIARWVGVIVLLGLLARAEVPELTALVPQATGYELIAKLDPTAYAGSGYTIDRSEILGGDVKRIGYLLKLTDKQGELSWVFAAMDPFITDIARLGMPTPGGDIFQDYVTNLEVFSNVPAIKTGAFPKGNVEIWGCNYGGTNNKNIPGATSAFDFGDQPDSNGNGNYGCLQVHNYEQKQVVLAFNKFTAGKTCDLGIGNNTDVEANFGGSKTPNPDWTFSSSGQNYQQAELFIVAKIDNLTVKEVVLLDGNKASLTGTLDREQALFAPGEEMAFNLVADFQGQEPSNDYFITWERTGDDGVKDSGKAKVGPEPLVIKTSLDRPGFVRILAYLVDKNGKRVTKKVMRRGKEAQENLFFDGGAGVDIDKLQGVPEPADFDAFWAKQKARLAAVPMNARLDEQPSKDPKVKIYAVSIDCPGPRPVTGYLTVPADAKEKSLPVSASFHGYGTSIQRAPSGGSDTSINFSVNAHGYDLGQSDDYYKAFFESIKSNGQGYAFDPVQNADPETAYFNGMALRVMRALEYLKSRPEWDGKTLTVGGGSQGGLQTVWAAGLDTDVVKASAGVPWCCDLGGVTLGRITAGWRLPYVEALNYYDPINHAKRIPTSCYVDINRAGLGDYTCPPSGVAILYNNIRGPKRINWVQGSTHGYVPPKAQTFVLEQK</sequence>
<dbReference type="GO" id="GO:0005976">
    <property type="term" value="P:polysaccharide metabolic process"/>
    <property type="evidence" value="ECO:0007669"/>
    <property type="project" value="TreeGrafter"/>
</dbReference>
<evidence type="ECO:0000256" key="2">
    <source>
        <dbReference type="PIRSR" id="PIRSR639069-2"/>
    </source>
</evidence>
<accession>A0AAE3VEV1</accession>
<evidence type="ECO:0000256" key="1">
    <source>
        <dbReference type="PIRSR" id="PIRSR639069-1"/>
    </source>
</evidence>
<dbReference type="PANTHER" id="PTHR40111">
    <property type="entry name" value="CEPHALOSPORIN-C DEACETYLASE"/>
    <property type="match status" value="1"/>
</dbReference>
<keyword evidence="5" id="KW-1185">Reference proteome</keyword>
<feature type="active site" description="Nucleophile" evidence="1">
    <location>
        <position position="540"/>
    </location>
</feature>
<protein>
    <submittedName>
        <fullName evidence="4">Cephalosporin-C deacetylase-like acetyl esterase</fullName>
    </submittedName>
</protein>
<dbReference type="PANTHER" id="PTHR40111:SF1">
    <property type="entry name" value="CEPHALOSPORIN-C DEACETYLASE"/>
    <property type="match status" value="1"/>
</dbReference>
<gene>
    <name evidence="4" type="ORF">J3R75_001310</name>
</gene>
<feature type="active site" description="Charge relay system" evidence="1">
    <location>
        <position position="645"/>
    </location>
</feature>
<dbReference type="AlphaFoldDB" id="A0AAE3VEV1"/>
<dbReference type="Pfam" id="PF05448">
    <property type="entry name" value="AXE1"/>
    <property type="match status" value="1"/>
</dbReference>
<feature type="binding site" evidence="2">
    <location>
        <position position="446"/>
    </location>
    <ligand>
        <name>substrate</name>
    </ligand>
</feature>
<dbReference type="InterPro" id="IPR039069">
    <property type="entry name" value="CE7"/>
</dbReference>
<dbReference type="SUPFAM" id="SSF53474">
    <property type="entry name" value="alpha/beta-Hydrolases"/>
    <property type="match status" value="1"/>
</dbReference>
<evidence type="ECO:0000313" key="4">
    <source>
        <dbReference type="EMBL" id="MDQ0289203.1"/>
    </source>
</evidence>
<proteinExistence type="predicted"/>
<feature type="domain" description="Acetyl xylan esterase" evidence="3">
    <location>
        <begin position="372"/>
        <end position="650"/>
    </location>
</feature>
<dbReference type="Proteomes" id="UP001238163">
    <property type="component" value="Unassembled WGS sequence"/>
</dbReference>
<name>A0AAE3VEV1_9BACT</name>
<dbReference type="InterPro" id="IPR029058">
    <property type="entry name" value="AB_hydrolase_fold"/>
</dbReference>
<dbReference type="RefSeq" id="WP_307260556.1">
    <property type="nucleotide sequence ID" value="NZ_JAUSVL010000001.1"/>
</dbReference>
<dbReference type="Gene3D" id="3.40.50.1820">
    <property type="entry name" value="alpha/beta hydrolase"/>
    <property type="match status" value="1"/>
</dbReference>
<comment type="caution">
    <text evidence="4">The sequence shown here is derived from an EMBL/GenBank/DDBJ whole genome shotgun (WGS) entry which is preliminary data.</text>
</comment>
<evidence type="ECO:0000313" key="5">
    <source>
        <dbReference type="Proteomes" id="UP001238163"/>
    </source>
</evidence>
<reference evidence="4" key="1">
    <citation type="submission" date="2023-07" db="EMBL/GenBank/DDBJ databases">
        <title>Genomic Encyclopedia of Type Strains, Phase IV (KMG-IV): sequencing the most valuable type-strain genomes for metagenomic binning, comparative biology and taxonomic classification.</title>
        <authorList>
            <person name="Goeker M."/>
        </authorList>
    </citation>
    <scope>NUCLEOTIDE SEQUENCE</scope>
    <source>
        <strain evidence="4">DSM 24202</strain>
    </source>
</reference>
<dbReference type="EMBL" id="JAUSVL010000001">
    <property type="protein sequence ID" value="MDQ0289203.1"/>
    <property type="molecule type" value="Genomic_DNA"/>
</dbReference>
<dbReference type="InterPro" id="IPR008391">
    <property type="entry name" value="AXE1_dom"/>
</dbReference>
<dbReference type="GO" id="GO:0052689">
    <property type="term" value="F:carboxylic ester hydrolase activity"/>
    <property type="evidence" value="ECO:0007669"/>
    <property type="project" value="TreeGrafter"/>
</dbReference>